<dbReference type="OMA" id="WQEMERR"/>
<feature type="compositionally biased region" description="Low complexity" evidence="1">
    <location>
        <begin position="28"/>
        <end position="48"/>
    </location>
</feature>
<feature type="compositionally biased region" description="Basic and acidic residues" evidence="1">
    <location>
        <begin position="13"/>
        <end position="22"/>
    </location>
</feature>
<feature type="compositionally biased region" description="Acidic residues" evidence="1">
    <location>
        <begin position="560"/>
        <end position="570"/>
    </location>
</feature>
<evidence type="ECO:0000313" key="3">
    <source>
        <dbReference type="EMBL" id="CBN79235.1"/>
    </source>
</evidence>
<feature type="region of interest" description="Disordered" evidence="1">
    <location>
        <begin position="240"/>
        <end position="420"/>
    </location>
</feature>
<accession>D8LC52</accession>
<dbReference type="AlphaFoldDB" id="D8LC52"/>
<evidence type="ECO:0000313" key="4">
    <source>
        <dbReference type="Proteomes" id="UP000002630"/>
    </source>
</evidence>
<feature type="transmembrane region" description="Helical" evidence="2">
    <location>
        <begin position="96"/>
        <end position="116"/>
    </location>
</feature>
<feature type="compositionally biased region" description="Low complexity" evidence="1">
    <location>
        <begin position="255"/>
        <end position="277"/>
    </location>
</feature>
<protein>
    <recommendedName>
        <fullName evidence="5">Transmembrane protein</fullName>
    </recommendedName>
</protein>
<dbReference type="Proteomes" id="UP000002630">
    <property type="component" value="Linkage Group LG08"/>
</dbReference>
<feature type="transmembrane region" description="Helical" evidence="2">
    <location>
        <begin position="122"/>
        <end position="140"/>
    </location>
</feature>
<dbReference type="EMBL" id="FN649733">
    <property type="protein sequence ID" value="CBN79235.1"/>
    <property type="molecule type" value="Genomic_DNA"/>
</dbReference>
<evidence type="ECO:0000256" key="1">
    <source>
        <dbReference type="SAM" id="MobiDB-lite"/>
    </source>
</evidence>
<reference evidence="3 4" key="1">
    <citation type="journal article" date="2010" name="Nature">
        <title>The Ectocarpus genome and the independent evolution of multicellularity in brown algae.</title>
        <authorList>
            <person name="Cock J.M."/>
            <person name="Sterck L."/>
            <person name="Rouze P."/>
            <person name="Scornet D."/>
            <person name="Allen A.E."/>
            <person name="Amoutzias G."/>
            <person name="Anthouard V."/>
            <person name="Artiguenave F."/>
            <person name="Aury J.M."/>
            <person name="Badger J.H."/>
            <person name="Beszteri B."/>
            <person name="Billiau K."/>
            <person name="Bonnet E."/>
            <person name="Bothwell J.H."/>
            <person name="Bowler C."/>
            <person name="Boyen C."/>
            <person name="Brownlee C."/>
            <person name="Carrano C.J."/>
            <person name="Charrier B."/>
            <person name="Cho G.Y."/>
            <person name="Coelho S.M."/>
            <person name="Collen J."/>
            <person name="Corre E."/>
            <person name="Da Silva C."/>
            <person name="Delage L."/>
            <person name="Delaroque N."/>
            <person name="Dittami S.M."/>
            <person name="Doulbeau S."/>
            <person name="Elias M."/>
            <person name="Farnham G."/>
            <person name="Gachon C.M."/>
            <person name="Gschloessl B."/>
            <person name="Heesch S."/>
            <person name="Jabbari K."/>
            <person name="Jubin C."/>
            <person name="Kawai H."/>
            <person name="Kimura K."/>
            <person name="Kloareg B."/>
            <person name="Kupper F.C."/>
            <person name="Lang D."/>
            <person name="Le Bail A."/>
            <person name="Leblanc C."/>
            <person name="Lerouge P."/>
            <person name="Lohr M."/>
            <person name="Lopez P.J."/>
            <person name="Martens C."/>
            <person name="Maumus F."/>
            <person name="Michel G."/>
            <person name="Miranda-Saavedra D."/>
            <person name="Morales J."/>
            <person name="Moreau H."/>
            <person name="Motomura T."/>
            <person name="Nagasato C."/>
            <person name="Napoli C.A."/>
            <person name="Nelson D.R."/>
            <person name="Nyvall-Collen P."/>
            <person name="Peters A.F."/>
            <person name="Pommier C."/>
            <person name="Potin P."/>
            <person name="Poulain J."/>
            <person name="Quesneville H."/>
            <person name="Read B."/>
            <person name="Rensing S.A."/>
            <person name="Ritter A."/>
            <person name="Rousvoal S."/>
            <person name="Samanta M."/>
            <person name="Samson G."/>
            <person name="Schroeder D.C."/>
            <person name="Segurens B."/>
            <person name="Strittmatter M."/>
            <person name="Tonon T."/>
            <person name="Tregear J.W."/>
            <person name="Valentin K."/>
            <person name="von Dassow P."/>
            <person name="Yamagishi T."/>
            <person name="Van de Peer Y."/>
            <person name="Wincker P."/>
        </authorList>
    </citation>
    <scope>NUCLEOTIDE SEQUENCE [LARGE SCALE GENOMIC DNA]</scope>
    <source>
        <strain evidence="4">Ec32 / CCAP1310/4</strain>
    </source>
</reference>
<organism evidence="3 4">
    <name type="scientific">Ectocarpus siliculosus</name>
    <name type="common">Brown alga</name>
    <name type="synonym">Conferva siliculosa</name>
    <dbReference type="NCBI Taxonomy" id="2880"/>
    <lineage>
        <taxon>Eukaryota</taxon>
        <taxon>Sar</taxon>
        <taxon>Stramenopiles</taxon>
        <taxon>Ochrophyta</taxon>
        <taxon>PX clade</taxon>
        <taxon>Phaeophyceae</taxon>
        <taxon>Ectocarpales</taxon>
        <taxon>Ectocarpaceae</taxon>
        <taxon>Ectocarpus</taxon>
    </lineage>
</organism>
<evidence type="ECO:0000256" key="2">
    <source>
        <dbReference type="SAM" id="Phobius"/>
    </source>
</evidence>
<name>D8LC52_ECTSI</name>
<feature type="region of interest" description="Disordered" evidence="1">
    <location>
        <begin position="542"/>
        <end position="592"/>
    </location>
</feature>
<keyword evidence="2" id="KW-0472">Membrane</keyword>
<gene>
    <name evidence="3" type="ORF">Esi_0010_0178</name>
</gene>
<feature type="region of interest" description="Disordered" evidence="1">
    <location>
        <begin position="1"/>
        <end position="71"/>
    </location>
</feature>
<evidence type="ECO:0008006" key="5">
    <source>
        <dbReference type="Google" id="ProtNLM"/>
    </source>
</evidence>
<dbReference type="EMBL" id="FN647683">
    <property type="protein sequence ID" value="CBN79235.1"/>
    <property type="molecule type" value="Genomic_DNA"/>
</dbReference>
<keyword evidence="2" id="KW-1133">Transmembrane helix</keyword>
<dbReference type="InParanoid" id="D8LC52"/>
<sequence length="654" mass="69356">MGSDGKTEAVSLRLDEESREASEASTLPSTPEQPSPASTSASTAAPAGEGEGGRMSRTRRPKRGRRAAAAESRQQGLSLGIANAYSNGVRFMTAPAIVMQFSSLAVASGGMCLVVSVFSGSALVFLAVIAIGVCGMCYSVRQRGALEYLPSGVTELLTRTTLLEFLTDTSVFDAIKTYLVFMMGLSEDETQGVLASLPEDMQYTLTRPGIMHTLPRPFQDLLLPPNARAGVLIGAPDGREVIGPRRRHRGVETQGLAEAGGAAASRANEGGQQQHQQQQRHRDGEEGGAPVLGQLVWNPLPASLGQETTNGEEQEGEGEEHVFPQEEELDRAGGDASSSVDSEEERGRSASRHADDGGRARRNGVDDDGRDDNATRRRPWEAEAYPPHASRSLSPAAVRNRAATDVAEADGARSSRRVSSALPIPARRLGTAGWFGRTHANGSGNPPGPAATTAGGMVPSAERLVASILQRRVDGAVRTAWNAVDEQGVRRAALGSGIALAAHVAFSERARRQAGSMLRGSLLAALAGTATVCASLAYLKPGEGGRERTASSSASSDSDAQVEAEEEEPGADVVDPSPTQGPRRERGQDTLSRIRGFRDGLQRWMTGVSPTTRNMVHLLSMICLLLAVRKWQLLRRAARRAMMPRTMYGATLPS</sequence>
<dbReference type="OrthoDB" id="10407500at2759"/>
<keyword evidence="2" id="KW-0812">Transmembrane</keyword>
<keyword evidence="4" id="KW-1185">Reference proteome</keyword>
<feature type="compositionally biased region" description="Low complexity" evidence="1">
    <location>
        <begin position="550"/>
        <end position="559"/>
    </location>
</feature>
<proteinExistence type="predicted"/>
<feature type="compositionally biased region" description="Basic residues" evidence="1">
    <location>
        <begin position="56"/>
        <end position="66"/>
    </location>
</feature>
<feature type="compositionally biased region" description="Basic and acidic residues" evidence="1">
    <location>
        <begin position="345"/>
        <end position="381"/>
    </location>
</feature>